<keyword evidence="2" id="KW-0560">Oxidoreductase</keyword>
<name>A0ABR0GW97_9PEZI</name>
<reference evidence="4 5" key="1">
    <citation type="journal article" date="2023" name="bioRxiv">
        <title>High-quality genome assemblies of four members of thePodospora anserinaspecies complex.</title>
        <authorList>
            <person name="Ament-Velasquez S.L."/>
            <person name="Vogan A.A."/>
            <person name="Wallerman O."/>
            <person name="Hartmann F."/>
            <person name="Gautier V."/>
            <person name="Silar P."/>
            <person name="Giraud T."/>
            <person name="Johannesson H."/>
        </authorList>
    </citation>
    <scope>NUCLEOTIDE SEQUENCE [LARGE SCALE GENOMIC DNA]</scope>
    <source>
        <strain evidence="4 5">CBS 415.72m</strain>
    </source>
</reference>
<dbReference type="SUPFAM" id="SSF52283">
    <property type="entry name" value="Formate/glycerate dehydrogenase catalytic domain-like"/>
    <property type="match status" value="1"/>
</dbReference>
<proteinExistence type="inferred from homology"/>
<protein>
    <submittedName>
        <fullName evidence="4">Uncharacterized protein</fullName>
    </submittedName>
</protein>
<dbReference type="RefSeq" id="XP_062748946.1">
    <property type="nucleotide sequence ID" value="XM_062882982.1"/>
</dbReference>
<keyword evidence="5" id="KW-1185">Reference proteome</keyword>
<organism evidence="4 5">
    <name type="scientific">Podospora pseudocomata</name>
    <dbReference type="NCBI Taxonomy" id="2093779"/>
    <lineage>
        <taxon>Eukaryota</taxon>
        <taxon>Fungi</taxon>
        <taxon>Dikarya</taxon>
        <taxon>Ascomycota</taxon>
        <taxon>Pezizomycotina</taxon>
        <taxon>Sordariomycetes</taxon>
        <taxon>Sordariomycetidae</taxon>
        <taxon>Sordariales</taxon>
        <taxon>Podosporaceae</taxon>
        <taxon>Podospora</taxon>
    </lineage>
</organism>
<accession>A0ABR0GW97</accession>
<dbReference type="InterPro" id="IPR050857">
    <property type="entry name" value="D-2-hydroxyacid_DH"/>
</dbReference>
<evidence type="ECO:0000256" key="2">
    <source>
        <dbReference type="ARBA" id="ARBA00023002"/>
    </source>
</evidence>
<comment type="caution">
    <text evidence="4">The sequence shown here is derived from an EMBL/GenBank/DDBJ whole genome shotgun (WGS) entry which is preliminary data.</text>
</comment>
<dbReference type="Proteomes" id="UP001323405">
    <property type="component" value="Unassembled WGS sequence"/>
</dbReference>
<evidence type="ECO:0000313" key="4">
    <source>
        <dbReference type="EMBL" id="KAK4659976.1"/>
    </source>
</evidence>
<comment type="similarity">
    <text evidence="1">Belongs to the D-isomer specific 2-hydroxyacid dehydrogenase family.</text>
</comment>
<dbReference type="GeneID" id="87902487"/>
<evidence type="ECO:0000256" key="1">
    <source>
        <dbReference type="ARBA" id="ARBA00005854"/>
    </source>
</evidence>
<dbReference type="Gene3D" id="3.40.50.720">
    <property type="entry name" value="NAD(P)-binding Rossmann-like Domain"/>
    <property type="match status" value="1"/>
</dbReference>
<sequence>MINLSSASRRLRACSANIRPISNLTMSSGPIKIAVLDDYQGISEPKYQKLDPSTYEVSFFIDTLSPYDHPDTIQDVKDKVVARLEPFTVISTMRERTPFPKELISRLPNLKLLLTTGNRN</sequence>
<dbReference type="EMBL" id="JAFFHA010000001">
    <property type="protein sequence ID" value="KAK4659976.1"/>
    <property type="molecule type" value="Genomic_DNA"/>
</dbReference>
<dbReference type="PANTHER" id="PTHR42789:SF1">
    <property type="entry name" value="D-ISOMER SPECIFIC 2-HYDROXYACID DEHYDROGENASE FAMILY PROTEIN (AFU_ORTHOLOGUE AFUA_6G10090)"/>
    <property type="match status" value="1"/>
</dbReference>
<evidence type="ECO:0000313" key="5">
    <source>
        <dbReference type="Proteomes" id="UP001323405"/>
    </source>
</evidence>
<gene>
    <name evidence="4" type="ORF">QC762_0014220</name>
</gene>
<evidence type="ECO:0000256" key="3">
    <source>
        <dbReference type="ARBA" id="ARBA00023027"/>
    </source>
</evidence>
<dbReference type="PANTHER" id="PTHR42789">
    <property type="entry name" value="D-ISOMER SPECIFIC 2-HYDROXYACID DEHYDROGENASE FAMILY PROTEIN (AFU_ORTHOLOGUE AFUA_6G10090)"/>
    <property type="match status" value="1"/>
</dbReference>
<keyword evidence="3" id="KW-0520">NAD</keyword>